<evidence type="ECO:0000256" key="5">
    <source>
        <dbReference type="ARBA" id="ARBA00023014"/>
    </source>
</evidence>
<evidence type="ECO:0000256" key="2">
    <source>
        <dbReference type="ARBA" id="ARBA00022691"/>
    </source>
</evidence>
<keyword evidence="2" id="KW-0949">S-adenosyl-L-methionine</keyword>
<evidence type="ECO:0000256" key="4">
    <source>
        <dbReference type="ARBA" id="ARBA00023004"/>
    </source>
</evidence>
<dbReference type="InterPro" id="IPR023885">
    <property type="entry name" value="4Fe4S-binding_SPASM_dom"/>
</dbReference>
<evidence type="ECO:0000256" key="3">
    <source>
        <dbReference type="ARBA" id="ARBA00022723"/>
    </source>
</evidence>
<reference evidence="8 9" key="1">
    <citation type="submission" date="2017-11" db="EMBL/GenBank/DDBJ databases">
        <title>Genome sequencing of Prevotella intermedia KCOM 1779.</title>
        <authorList>
            <person name="Kook J.-K."/>
            <person name="Park S.-N."/>
            <person name="Lim Y.K."/>
        </authorList>
    </citation>
    <scope>NUCLEOTIDE SEQUENCE [LARGE SCALE GENOMIC DNA]</scope>
    <source>
        <strain evidence="8 9">KCOM 1779</strain>
    </source>
</reference>
<comment type="similarity">
    <text evidence="6">Belongs to the radical SAM superfamily. Anaerobic sulfatase-maturating enzyme family.</text>
</comment>
<dbReference type="InterPro" id="IPR007197">
    <property type="entry name" value="rSAM"/>
</dbReference>
<dbReference type="Proteomes" id="UP000228641">
    <property type="component" value="Unassembled WGS sequence"/>
</dbReference>
<dbReference type="GO" id="GO:0051536">
    <property type="term" value="F:iron-sulfur cluster binding"/>
    <property type="evidence" value="ECO:0007669"/>
    <property type="project" value="UniProtKB-KW"/>
</dbReference>
<dbReference type="RefSeq" id="WP_100190607.1">
    <property type="nucleotide sequence ID" value="NZ_PGGD01000003.1"/>
</dbReference>
<comment type="caution">
    <text evidence="8">The sequence shown here is derived from an EMBL/GenBank/DDBJ whole genome shotgun (WGS) entry which is preliminary data.</text>
</comment>
<organism evidence="8 9">
    <name type="scientific">Prevotella intermedia</name>
    <dbReference type="NCBI Taxonomy" id="28131"/>
    <lineage>
        <taxon>Bacteria</taxon>
        <taxon>Pseudomonadati</taxon>
        <taxon>Bacteroidota</taxon>
        <taxon>Bacteroidia</taxon>
        <taxon>Bacteroidales</taxon>
        <taxon>Prevotellaceae</taxon>
        <taxon>Prevotella</taxon>
    </lineage>
</organism>
<feature type="domain" description="Radical SAM core" evidence="7">
    <location>
        <begin position="80"/>
        <end position="310"/>
    </location>
</feature>
<dbReference type="Pfam" id="PF04055">
    <property type="entry name" value="Radical_SAM"/>
    <property type="match status" value="1"/>
</dbReference>
<dbReference type="CDD" id="cd01335">
    <property type="entry name" value="Radical_SAM"/>
    <property type="match status" value="1"/>
</dbReference>
<dbReference type="InterPro" id="IPR013785">
    <property type="entry name" value="Aldolase_TIM"/>
</dbReference>
<sequence>MELSLYTLLFEKDNKYYLYNSETEFLSLVSEEIYEKLHDGAYDDIKKEDIDVLKARKILVESENLYEYYDTCKLNYLSNIGVNDTLSLVIAPTTGCNFACPYCFEGEKKTKIITDEVIDCIIQFINGYTSVKKLDLTWYGGEPLMAFNKIKQIIHKIRTECCVEISSQSIITNAYLLSDNIIKDMIELGFTHIQISFDGDEDNHNKTRFLKGSKRETFAKIIKNLDNLVNQTPDNFKIDLRINVNKTNEDDFVILYKKFIQRYGAKKINPYPGFIRETSKDGYRMCHKSLFNSKRYQFYKKIQREGVPVDFFPHVDLQKGCMVNRNNSFIIGPSGEMYKCWNDFNSSEKIIGYIQDKKIKNPSLLCHYLYDTSIYNTPKCKNCTLFPVCDGGCQWFKYQNIFESKKYNTCCFLNEQQILEDCLLTSVENPTETIHRISAI</sequence>
<comment type="cofactor">
    <cofactor evidence="1">
        <name>[4Fe-4S] cluster</name>
        <dbReference type="ChEBI" id="CHEBI:49883"/>
    </cofactor>
</comment>
<dbReference type="InterPro" id="IPR058240">
    <property type="entry name" value="rSAM_sf"/>
</dbReference>
<dbReference type="SFLD" id="SFLDG01067">
    <property type="entry name" value="SPASM/twitch_domain_containing"/>
    <property type="match status" value="1"/>
</dbReference>
<dbReference type="PROSITE" id="PS51918">
    <property type="entry name" value="RADICAL_SAM"/>
    <property type="match status" value="1"/>
</dbReference>
<dbReference type="UniPathway" id="UPA00782"/>
<dbReference type="AlphaFoldDB" id="A0A2M8M2A7"/>
<dbReference type="PANTHER" id="PTHR43273:SF3">
    <property type="entry name" value="ANAEROBIC SULFATASE-MATURATING ENZYME HOMOLOG ASLB-RELATED"/>
    <property type="match status" value="1"/>
</dbReference>
<evidence type="ECO:0000259" key="7">
    <source>
        <dbReference type="PROSITE" id="PS51918"/>
    </source>
</evidence>
<keyword evidence="4" id="KW-0408">Iron</keyword>
<dbReference type="InterPro" id="IPR023867">
    <property type="entry name" value="Sulphatase_maturase_rSAM"/>
</dbReference>
<evidence type="ECO:0000256" key="6">
    <source>
        <dbReference type="ARBA" id="ARBA00023601"/>
    </source>
</evidence>
<proteinExistence type="inferred from homology"/>
<dbReference type="GO" id="GO:0016491">
    <property type="term" value="F:oxidoreductase activity"/>
    <property type="evidence" value="ECO:0007669"/>
    <property type="project" value="InterPro"/>
</dbReference>
<dbReference type="GO" id="GO:0046872">
    <property type="term" value="F:metal ion binding"/>
    <property type="evidence" value="ECO:0007669"/>
    <property type="project" value="UniProtKB-KW"/>
</dbReference>
<keyword evidence="3" id="KW-0479">Metal-binding</keyword>
<dbReference type="SUPFAM" id="SSF102114">
    <property type="entry name" value="Radical SAM enzymes"/>
    <property type="match status" value="1"/>
</dbReference>
<dbReference type="SFLD" id="SFLDS00029">
    <property type="entry name" value="Radical_SAM"/>
    <property type="match status" value="1"/>
</dbReference>
<evidence type="ECO:0000256" key="1">
    <source>
        <dbReference type="ARBA" id="ARBA00001966"/>
    </source>
</evidence>
<evidence type="ECO:0000313" key="9">
    <source>
        <dbReference type="Proteomes" id="UP000228641"/>
    </source>
</evidence>
<dbReference type="NCBIfam" id="TIGR04085">
    <property type="entry name" value="rSAM_more_4Fe4S"/>
    <property type="match status" value="1"/>
</dbReference>
<keyword evidence="5" id="KW-0411">Iron-sulfur</keyword>
<dbReference type="EMBL" id="PGGD01000003">
    <property type="protein sequence ID" value="PJE98337.1"/>
    <property type="molecule type" value="Genomic_DNA"/>
</dbReference>
<name>A0A2M8M2A7_PREIN</name>
<gene>
    <name evidence="8" type="ORF">CUB97_12380</name>
</gene>
<dbReference type="PANTHER" id="PTHR43273">
    <property type="entry name" value="ANAEROBIC SULFATASE-MATURATING ENZYME HOMOLOG ASLB-RELATED"/>
    <property type="match status" value="1"/>
</dbReference>
<evidence type="ECO:0000313" key="8">
    <source>
        <dbReference type="EMBL" id="PJE98337.1"/>
    </source>
</evidence>
<dbReference type="Gene3D" id="3.20.20.70">
    <property type="entry name" value="Aldolase class I"/>
    <property type="match status" value="1"/>
</dbReference>
<accession>A0A2M8M2A7</accession>
<protein>
    <recommendedName>
        <fullName evidence="7">Radical SAM core domain-containing protein</fullName>
    </recommendedName>
</protein>